<dbReference type="Proteomes" id="UP000187609">
    <property type="component" value="Unassembled WGS sequence"/>
</dbReference>
<feature type="region of interest" description="Disordered" evidence="1">
    <location>
        <begin position="24"/>
        <end position="50"/>
    </location>
</feature>
<comment type="caution">
    <text evidence="2">The sequence shown here is derived from an EMBL/GenBank/DDBJ whole genome shotgun (WGS) entry which is preliminary data.</text>
</comment>
<feature type="compositionally biased region" description="Basic and acidic residues" evidence="1">
    <location>
        <begin position="91"/>
        <end position="102"/>
    </location>
</feature>
<reference evidence="2" key="1">
    <citation type="submission" date="2016-11" db="EMBL/GenBank/DDBJ databases">
        <title>The genome of Nicotiana attenuata.</title>
        <authorList>
            <person name="Xu S."/>
            <person name="Brockmoeller T."/>
            <person name="Gaquerel E."/>
            <person name="Navarro A."/>
            <person name="Kuhl H."/>
            <person name="Gase K."/>
            <person name="Ling Z."/>
            <person name="Zhou W."/>
            <person name="Kreitzer C."/>
            <person name="Stanke M."/>
            <person name="Tang H."/>
            <person name="Lyons E."/>
            <person name="Pandey P."/>
            <person name="Pandey S.P."/>
            <person name="Timmermann B."/>
            <person name="Baldwin I.T."/>
        </authorList>
    </citation>
    <scope>NUCLEOTIDE SEQUENCE [LARGE SCALE GENOMIC DNA]</scope>
    <source>
        <strain evidence="2">UT</strain>
    </source>
</reference>
<keyword evidence="3" id="KW-1185">Reference proteome</keyword>
<dbReference type="Gramene" id="OIS97394">
    <property type="protein sequence ID" value="OIS97394"/>
    <property type="gene ID" value="A4A49_19056"/>
</dbReference>
<dbReference type="EMBL" id="MJEQ01037193">
    <property type="protein sequence ID" value="OIS97394.1"/>
    <property type="molecule type" value="Genomic_DNA"/>
</dbReference>
<accession>A0A1J6IEM6</accession>
<proteinExistence type="predicted"/>
<sequence length="122" mass="12874">MGIEFLPIEDLLKTLARLNSALQNAGTTEDAAGRKALGKQVEDGDVTGAKNVNDARDKAVQSGEAAAQFSVDVQQATLSNSHVLKVANDPALDRDTGEHTTDKGQCNMHMESVVQEKRAGAA</sequence>
<evidence type="ECO:0000256" key="1">
    <source>
        <dbReference type="SAM" id="MobiDB-lite"/>
    </source>
</evidence>
<gene>
    <name evidence="2" type="ORF">A4A49_19056</name>
</gene>
<dbReference type="AlphaFoldDB" id="A0A1J6IEM6"/>
<organism evidence="2 3">
    <name type="scientific">Nicotiana attenuata</name>
    <name type="common">Coyote tobacco</name>
    <dbReference type="NCBI Taxonomy" id="49451"/>
    <lineage>
        <taxon>Eukaryota</taxon>
        <taxon>Viridiplantae</taxon>
        <taxon>Streptophyta</taxon>
        <taxon>Embryophyta</taxon>
        <taxon>Tracheophyta</taxon>
        <taxon>Spermatophyta</taxon>
        <taxon>Magnoliopsida</taxon>
        <taxon>eudicotyledons</taxon>
        <taxon>Gunneridae</taxon>
        <taxon>Pentapetalae</taxon>
        <taxon>asterids</taxon>
        <taxon>lamiids</taxon>
        <taxon>Solanales</taxon>
        <taxon>Solanaceae</taxon>
        <taxon>Nicotianoideae</taxon>
        <taxon>Nicotianeae</taxon>
        <taxon>Nicotiana</taxon>
    </lineage>
</organism>
<name>A0A1J6IEM6_NICAT</name>
<protein>
    <submittedName>
        <fullName evidence="2">Uncharacterized protein</fullName>
    </submittedName>
</protein>
<feature type="region of interest" description="Disordered" evidence="1">
    <location>
        <begin position="89"/>
        <end position="110"/>
    </location>
</feature>
<evidence type="ECO:0000313" key="2">
    <source>
        <dbReference type="EMBL" id="OIS97394.1"/>
    </source>
</evidence>
<evidence type="ECO:0000313" key="3">
    <source>
        <dbReference type="Proteomes" id="UP000187609"/>
    </source>
</evidence>